<proteinExistence type="predicted"/>
<feature type="transmembrane region" description="Helical" evidence="1">
    <location>
        <begin position="42"/>
        <end position="63"/>
    </location>
</feature>
<keyword evidence="1" id="KW-0472">Membrane</keyword>
<sequence>MHTLSRVLGRIRPLFVVRTFIAALVTVAVVVLVTALATTAVAVLGVALATASVAILILVIIMFRYGAP</sequence>
<feature type="transmembrane region" description="Helical" evidence="1">
    <location>
        <begin position="15"/>
        <end position="36"/>
    </location>
</feature>
<dbReference type="Proteomes" id="UP000298390">
    <property type="component" value="Unassembled WGS sequence"/>
</dbReference>
<evidence type="ECO:0000313" key="2">
    <source>
        <dbReference type="EMBL" id="TFY61240.1"/>
    </source>
</evidence>
<organism evidence="2 3">
    <name type="scientific">Rhodofomes roseus</name>
    <dbReference type="NCBI Taxonomy" id="34475"/>
    <lineage>
        <taxon>Eukaryota</taxon>
        <taxon>Fungi</taxon>
        <taxon>Dikarya</taxon>
        <taxon>Basidiomycota</taxon>
        <taxon>Agaricomycotina</taxon>
        <taxon>Agaricomycetes</taxon>
        <taxon>Polyporales</taxon>
        <taxon>Rhodofomes</taxon>
    </lineage>
</organism>
<dbReference type="AlphaFoldDB" id="A0A4Y9YGV9"/>
<gene>
    <name evidence="2" type="ORF">EVJ58_g4628</name>
</gene>
<dbReference type="EMBL" id="SEKV01000216">
    <property type="protein sequence ID" value="TFY61240.1"/>
    <property type="molecule type" value="Genomic_DNA"/>
</dbReference>
<accession>A0A4Y9YGV9</accession>
<protein>
    <submittedName>
        <fullName evidence="2">Uncharacterized protein</fullName>
    </submittedName>
</protein>
<reference evidence="2 3" key="1">
    <citation type="submission" date="2019-01" db="EMBL/GenBank/DDBJ databases">
        <title>Genome sequencing of the rare red list fungi Fomitopsis rosea.</title>
        <authorList>
            <person name="Buettner E."/>
            <person name="Kellner H."/>
        </authorList>
    </citation>
    <scope>NUCLEOTIDE SEQUENCE [LARGE SCALE GENOMIC DNA]</scope>
    <source>
        <strain evidence="2 3">DSM 105464</strain>
    </source>
</reference>
<comment type="caution">
    <text evidence="2">The sequence shown here is derived from an EMBL/GenBank/DDBJ whole genome shotgun (WGS) entry which is preliminary data.</text>
</comment>
<evidence type="ECO:0000256" key="1">
    <source>
        <dbReference type="SAM" id="Phobius"/>
    </source>
</evidence>
<keyword evidence="1" id="KW-0812">Transmembrane</keyword>
<name>A0A4Y9YGV9_9APHY</name>
<keyword evidence="1" id="KW-1133">Transmembrane helix</keyword>
<evidence type="ECO:0000313" key="3">
    <source>
        <dbReference type="Proteomes" id="UP000298390"/>
    </source>
</evidence>